<comment type="caution">
    <text evidence="5">The sequence shown here is derived from an EMBL/GenBank/DDBJ whole genome shotgun (WGS) entry which is preliminary data.</text>
</comment>
<dbReference type="Gene3D" id="3.30.43.10">
    <property type="entry name" value="Uridine Diphospho-n-acetylenolpyruvylglucosamine Reductase, domain 2"/>
    <property type="match status" value="1"/>
</dbReference>
<dbReference type="EMBL" id="JBHRTB010000010">
    <property type="protein sequence ID" value="MFC3142836.1"/>
    <property type="molecule type" value="Genomic_DNA"/>
</dbReference>
<evidence type="ECO:0000313" key="5">
    <source>
        <dbReference type="EMBL" id="MFC3142836.1"/>
    </source>
</evidence>
<comment type="similarity">
    <text evidence="1">Belongs to the FAD-binding oxidoreductase/transferase type 4 family.</text>
</comment>
<dbReference type="InterPro" id="IPR016164">
    <property type="entry name" value="FAD-linked_Oxase-like_C"/>
</dbReference>
<dbReference type="PANTHER" id="PTHR43716">
    <property type="entry name" value="D-2-HYDROXYGLUTARATE DEHYDROGENASE, MITOCHONDRIAL"/>
    <property type="match status" value="1"/>
</dbReference>
<dbReference type="Gene3D" id="3.30.465.10">
    <property type="match status" value="1"/>
</dbReference>
<dbReference type="Gene3D" id="3.30.70.2740">
    <property type="match status" value="1"/>
</dbReference>
<evidence type="ECO:0000256" key="2">
    <source>
        <dbReference type="ARBA" id="ARBA00022630"/>
    </source>
</evidence>
<dbReference type="InterPro" id="IPR016167">
    <property type="entry name" value="FAD-bd_PCMH_sub1"/>
</dbReference>
<dbReference type="SUPFAM" id="SSF55103">
    <property type="entry name" value="FAD-linked oxidases, C-terminal domain"/>
    <property type="match status" value="1"/>
</dbReference>
<sequence>MSGWGKISDIVGPSNVVRDADGMSPYLIDDRKLYEGDAAAVVRPGTTQEVAAVVGVCADLGWPVVPVGGNTGQVGGAVPRGGPGTVVLSTERLNRIHRIDPDEMVAVAGAGVILSDLQQAAAAEGCFYPVSLGSEGTCRVGGNVSTNAGGINVLRYGNTRDQVLGLEVVLPDGRIWNGLRTLRKDNTGYALKHLFIGAEGTLGIVTAAALKLYPQSLAVGTAFAAVQDPAAAVALLRALRAQLGDCITAYELLPRIALEFGIRHIGPIREPFEERFDWHVLVEAGDADATERLEAALAAAAEDGLLLDAVVAQTGAQRADLWKLREIGAGGHQYRAGALIKHDISVPVGRVPEMIARGTAAVHAALPGTHVIAFGHVGDGNLHYNLVQPDGHDPADFRARTAAMNRIIHDLVAELGGSISAEHGIGLLKREELAVYADPVELDLMHRVKSVLDPQGLMNPGKILMDRGTAS</sequence>
<dbReference type="RefSeq" id="WP_275632819.1">
    <property type="nucleotide sequence ID" value="NZ_JARGYD010000004.1"/>
</dbReference>
<dbReference type="InterPro" id="IPR016166">
    <property type="entry name" value="FAD-bd_PCMH"/>
</dbReference>
<evidence type="ECO:0000256" key="3">
    <source>
        <dbReference type="ARBA" id="ARBA00022827"/>
    </source>
</evidence>
<gene>
    <name evidence="5" type="ORF">ACFOGP_08955</name>
</gene>
<dbReference type="Pfam" id="PF01565">
    <property type="entry name" value="FAD_binding_4"/>
    <property type="match status" value="1"/>
</dbReference>
<dbReference type="Gene3D" id="1.10.45.10">
    <property type="entry name" value="Vanillyl-alcohol Oxidase, Chain A, domain 4"/>
    <property type="match status" value="1"/>
</dbReference>
<keyword evidence="6" id="KW-1185">Reference proteome</keyword>
<dbReference type="InterPro" id="IPR016169">
    <property type="entry name" value="FAD-bd_PCMH_sub2"/>
</dbReference>
<proteinExistence type="inferred from homology"/>
<dbReference type="Gene3D" id="3.30.70.2190">
    <property type="match status" value="1"/>
</dbReference>
<dbReference type="InterPro" id="IPR006094">
    <property type="entry name" value="Oxid_FAD_bind_N"/>
</dbReference>
<dbReference type="InterPro" id="IPR004113">
    <property type="entry name" value="FAD-bd_oxidored_4_C"/>
</dbReference>
<dbReference type="PROSITE" id="PS51387">
    <property type="entry name" value="FAD_PCMH"/>
    <property type="match status" value="1"/>
</dbReference>
<keyword evidence="2" id="KW-0285">Flavoprotein</keyword>
<organism evidence="5 6">
    <name type="scientific">Psychromarinibacter halotolerans</name>
    <dbReference type="NCBI Taxonomy" id="1775175"/>
    <lineage>
        <taxon>Bacteria</taxon>
        <taxon>Pseudomonadati</taxon>
        <taxon>Pseudomonadota</taxon>
        <taxon>Alphaproteobacteria</taxon>
        <taxon>Rhodobacterales</taxon>
        <taxon>Paracoccaceae</taxon>
        <taxon>Psychromarinibacter</taxon>
    </lineage>
</organism>
<dbReference type="InterPro" id="IPR016171">
    <property type="entry name" value="Vanillyl_alc_oxidase_C-sub2"/>
</dbReference>
<evidence type="ECO:0000313" key="6">
    <source>
        <dbReference type="Proteomes" id="UP001595632"/>
    </source>
</evidence>
<accession>A0ABV7GRA4</accession>
<dbReference type="PANTHER" id="PTHR43716:SF2">
    <property type="entry name" value="BLL6224 PROTEIN"/>
    <property type="match status" value="1"/>
</dbReference>
<dbReference type="Proteomes" id="UP001595632">
    <property type="component" value="Unassembled WGS sequence"/>
</dbReference>
<evidence type="ECO:0000256" key="1">
    <source>
        <dbReference type="ARBA" id="ARBA00008000"/>
    </source>
</evidence>
<reference evidence="6" key="1">
    <citation type="journal article" date="2019" name="Int. J. Syst. Evol. Microbiol.">
        <title>The Global Catalogue of Microorganisms (GCM) 10K type strain sequencing project: providing services to taxonomists for standard genome sequencing and annotation.</title>
        <authorList>
            <consortium name="The Broad Institute Genomics Platform"/>
            <consortium name="The Broad Institute Genome Sequencing Center for Infectious Disease"/>
            <person name="Wu L."/>
            <person name="Ma J."/>
        </authorList>
    </citation>
    <scope>NUCLEOTIDE SEQUENCE [LARGE SCALE GENOMIC DNA]</scope>
    <source>
        <strain evidence="6">KCTC 52366</strain>
    </source>
</reference>
<protein>
    <submittedName>
        <fullName evidence="5">FAD-binding oxidoreductase</fullName>
    </submittedName>
</protein>
<feature type="domain" description="FAD-binding PCMH-type" evidence="4">
    <location>
        <begin position="34"/>
        <end position="215"/>
    </location>
</feature>
<dbReference type="InterPro" id="IPR036318">
    <property type="entry name" value="FAD-bd_PCMH-like_sf"/>
</dbReference>
<evidence type="ECO:0000259" key="4">
    <source>
        <dbReference type="PROSITE" id="PS51387"/>
    </source>
</evidence>
<name>A0ABV7GRA4_9RHOB</name>
<dbReference type="SUPFAM" id="SSF56176">
    <property type="entry name" value="FAD-binding/transporter-associated domain-like"/>
    <property type="match status" value="1"/>
</dbReference>
<dbReference type="InterPro" id="IPR051264">
    <property type="entry name" value="FAD-oxidored/transferase_4"/>
</dbReference>
<dbReference type="Pfam" id="PF02913">
    <property type="entry name" value="FAD-oxidase_C"/>
    <property type="match status" value="1"/>
</dbReference>
<keyword evidence="3" id="KW-0274">FAD</keyword>